<feature type="coiled-coil region" evidence="5">
    <location>
        <begin position="125"/>
        <end position="157"/>
    </location>
</feature>
<dbReference type="CDD" id="cd00077">
    <property type="entry name" value="HDc"/>
    <property type="match status" value="1"/>
</dbReference>
<dbReference type="PROSITE" id="PS51831">
    <property type="entry name" value="HD"/>
    <property type="match status" value="1"/>
</dbReference>
<dbReference type="InterPro" id="IPR003607">
    <property type="entry name" value="HD/PDEase_dom"/>
</dbReference>
<evidence type="ECO:0000256" key="1">
    <source>
        <dbReference type="ARBA" id="ARBA00022722"/>
    </source>
</evidence>
<dbReference type="AlphaFoldDB" id="A0A0F9I0A5"/>
<dbReference type="InterPro" id="IPR004087">
    <property type="entry name" value="KH_dom"/>
</dbReference>
<reference evidence="7" key="1">
    <citation type="journal article" date="2015" name="Nature">
        <title>Complex archaea that bridge the gap between prokaryotes and eukaryotes.</title>
        <authorList>
            <person name="Spang A."/>
            <person name="Saw J.H."/>
            <person name="Jorgensen S.L."/>
            <person name="Zaremba-Niedzwiedzka K."/>
            <person name="Martijn J."/>
            <person name="Lind A.E."/>
            <person name="van Eijk R."/>
            <person name="Schleper C."/>
            <person name="Guy L."/>
            <person name="Ettema T.J."/>
        </authorList>
    </citation>
    <scope>NUCLEOTIDE SEQUENCE</scope>
</reference>
<keyword evidence="3" id="KW-0378">Hydrolase</keyword>
<dbReference type="GO" id="GO:0006402">
    <property type="term" value="P:mRNA catabolic process"/>
    <property type="evidence" value="ECO:0007669"/>
    <property type="project" value="InterPro"/>
</dbReference>
<dbReference type="GO" id="GO:0004519">
    <property type="term" value="F:endonuclease activity"/>
    <property type="evidence" value="ECO:0007669"/>
    <property type="project" value="UniProtKB-KW"/>
</dbReference>
<dbReference type="SMART" id="SM00471">
    <property type="entry name" value="HDc"/>
    <property type="match status" value="1"/>
</dbReference>
<dbReference type="HAMAP" id="MF_00335">
    <property type="entry name" value="RNase_Y"/>
    <property type="match status" value="1"/>
</dbReference>
<dbReference type="GO" id="GO:0016020">
    <property type="term" value="C:membrane"/>
    <property type="evidence" value="ECO:0007669"/>
    <property type="project" value="InterPro"/>
</dbReference>
<dbReference type="InterPro" id="IPR004088">
    <property type="entry name" value="KH_dom_type_1"/>
</dbReference>
<comment type="caution">
    <text evidence="7">The sequence shown here is derived from an EMBL/GenBank/DDBJ whole genome shotgun (WGS) entry which is preliminary data.</text>
</comment>
<dbReference type="InterPro" id="IPR036612">
    <property type="entry name" value="KH_dom_type_1_sf"/>
</dbReference>
<sequence>MSTGLYTIGSAAEADARRIKAQAEAEAKSEFIKRRQEFDTETQSAKTQLRDEERRVAKREDLLDQKMETLASKERSVEMAEKAINEREKSLAAKDRQLNDLIAHQKTQLMKVANMTTEEAKTILLAEVEKDIEREAAQLIQRELEKAEDTVEEKAREIITSAIQRYAAEHTSERTVSTVDIPSDDMKGRVIGREGRNIRAFEKATGVDVIVDDTPGVVVVSAFDPVRRGVARQSLEKLIQDGRIHPSRIEELVAETQKDVNRKIQELGKQALLDANVRGVHPKLVQMLGRLHFRTSYGQNVLRHSMEVAYLSQMIAGEVGVSGSIARRCGLLHDIGKAVDHEVEGGHPEIGAELCKRYGEKDEVIEAAAGHHGDVAVHFIYTPIISAADAISASRPGARRETLERYVKRLEKLEEIATAFEGVKQAYAIQAGREVRVMVDAENVDDRLSAKVAHDIAKRIEEEMQYPGEVKVTLIRELRCIEYAR</sequence>
<dbReference type="NCBIfam" id="TIGR03319">
    <property type="entry name" value="RNase_Y"/>
    <property type="match status" value="1"/>
</dbReference>
<dbReference type="Pfam" id="PF00013">
    <property type="entry name" value="KH_1"/>
    <property type="match status" value="1"/>
</dbReference>
<dbReference type="Pfam" id="PF12072">
    <property type="entry name" value="RNase_Y_N"/>
    <property type="match status" value="1"/>
</dbReference>
<keyword evidence="5" id="KW-0175">Coiled coil</keyword>
<dbReference type="SUPFAM" id="SSF54791">
    <property type="entry name" value="Eukaryotic type KH-domain (KH-domain type I)"/>
    <property type="match status" value="1"/>
</dbReference>
<dbReference type="InterPro" id="IPR017705">
    <property type="entry name" value="Ribonuclease_Y"/>
</dbReference>
<feature type="domain" description="HD" evidence="6">
    <location>
        <begin position="301"/>
        <end position="394"/>
    </location>
</feature>
<dbReference type="SMART" id="SM00322">
    <property type="entry name" value="KH"/>
    <property type="match status" value="1"/>
</dbReference>
<evidence type="ECO:0000256" key="4">
    <source>
        <dbReference type="ARBA" id="ARBA00022884"/>
    </source>
</evidence>
<evidence type="ECO:0000259" key="6">
    <source>
        <dbReference type="PROSITE" id="PS51831"/>
    </source>
</evidence>
<keyword evidence="2" id="KW-0255">Endonuclease</keyword>
<dbReference type="SUPFAM" id="SSF109604">
    <property type="entry name" value="HD-domain/PDEase-like"/>
    <property type="match status" value="1"/>
</dbReference>
<name>A0A0F9I0A5_9ZZZZ</name>
<keyword evidence="1" id="KW-0540">Nuclease</keyword>
<gene>
    <name evidence="7" type="ORF">LCGC14_1935940</name>
</gene>
<dbReference type="PANTHER" id="PTHR12826:SF15">
    <property type="entry name" value="RIBONUCLEASE Y"/>
    <property type="match status" value="1"/>
</dbReference>
<keyword evidence="4" id="KW-0694">RNA-binding</keyword>
<evidence type="ECO:0000313" key="7">
    <source>
        <dbReference type="EMBL" id="KKL87315.1"/>
    </source>
</evidence>
<dbReference type="Gene3D" id="1.10.3210.10">
    <property type="entry name" value="Hypothetical protein af1432"/>
    <property type="match status" value="1"/>
</dbReference>
<protein>
    <recommendedName>
        <fullName evidence="6">HD domain-containing protein</fullName>
    </recommendedName>
</protein>
<accession>A0A0F9I0A5</accession>
<dbReference type="InterPro" id="IPR006675">
    <property type="entry name" value="HDIG_dom"/>
</dbReference>
<dbReference type="GO" id="GO:0016787">
    <property type="term" value="F:hydrolase activity"/>
    <property type="evidence" value="ECO:0007669"/>
    <property type="project" value="UniProtKB-KW"/>
</dbReference>
<evidence type="ECO:0000256" key="2">
    <source>
        <dbReference type="ARBA" id="ARBA00022759"/>
    </source>
</evidence>
<dbReference type="Gene3D" id="3.30.1370.10">
    <property type="entry name" value="K Homology domain, type 1"/>
    <property type="match status" value="1"/>
</dbReference>
<dbReference type="GO" id="GO:0003723">
    <property type="term" value="F:RNA binding"/>
    <property type="evidence" value="ECO:0007669"/>
    <property type="project" value="UniProtKB-KW"/>
</dbReference>
<dbReference type="PROSITE" id="PS50084">
    <property type="entry name" value="KH_TYPE_1"/>
    <property type="match status" value="1"/>
</dbReference>
<evidence type="ECO:0000256" key="3">
    <source>
        <dbReference type="ARBA" id="ARBA00022801"/>
    </source>
</evidence>
<dbReference type="PANTHER" id="PTHR12826">
    <property type="entry name" value="RIBONUCLEASE Y"/>
    <property type="match status" value="1"/>
</dbReference>
<dbReference type="CDD" id="cd22431">
    <property type="entry name" value="KH-I_RNaseY"/>
    <property type="match status" value="1"/>
</dbReference>
<dbReference type="Pfam" id="PF01966">
    <property type="entry name" value="HD"/>
    <property type="match status" value="1"/>
</dbReference>
<dbReference type="EMBL" id="LAZR01020866">
    <property type="protein sequence ID" value="KKL87315.1"/>
    <property type="molecule type" value="Genomic_DNA"/>
</dbReference>
<evidence type="ECO:0000256" key="5">
    <source>
        <dbReference type="SAM" id="Coils"/>
    </source>
</evidence>
<dbReference type="InterPro" id="IPR022711">
    <property type="entry name" value="RNase_Y_N"/>
</dbReference>
<dbReference type="NCBIfam" id="TIGR00277">
    <property type="entry name" value="HDIG"/>
    <property type="match status" value="1"/>
</dbReference>
<dbReference type="InterPro" id="IPR006674">
    <property type="entry name" value="HD_domain"/>
</dbReference>
<organism evidence="7">
    <name type="scientific">marine sediment metagenome</name>
    <dbReference type="NCBI Taxonomy" id="412755"/>
    <lineage>
        <taxon>unclassified sequences</taxon>
        <taxon>metagenomes</taxon>
        <taxon>ecological metagenomes</taxon>
    </lineage>
</organism>
<proteinExistence type="inferred from homology"/>